<evidence type="ECO:0000256" key="1">
    <source>
        <dbReference type="ARBA" id="ARBA00022801"/>
    </source>
</evidence>
<dbReference type="InterPro" id="IPR017853">
    <property type="entry name" value="GH"/>
</dbReference>
<dbReference type="InterPro" id="IPR041704">
    <property type="entry name" value="CFLE_GH18"/>
</dbReference>
<keyword evidence="1 5" id="KW-0378">Hydrolase</keyword>
<dbReference type="InterPro" id="IPR011583">
    <property type="entry name" value="Chitinase_II/V-like_cat"/>
</dbReference>
<dbReference type="SMART" id="SM00636">
    <property type="entry name" value="Glyco_18"/>
    <property type="match status" value="1"/>
</dbReference>
<feature type="domain" description="GH18" evidence="4">
    <location>
        <begin position="103"/>
        <end position="427"/>
    </location>
</feature>
<organism evidence="5 6">
    <name type="scientific">Peribacillus faecalis</name>
    <dbReference type="NCBI Taxonomy" id="2772559"/>
    <lineage>
        <taxon>Bacteria</taxon>
        <taxon>Bacillati</taxon>
        <taxon>Bacillota</taxon>
        <taxon>Bacilli</taxon>
        <taxon>Bacillales</taxon>
        <taxon>Bacillaceae</taxon>
        <taxon>Peribacillus</taxon>
    </lineage>
</organism>
<dbReference type="Pfam" id="PF00704">
    <property type="entry name" value="Glyco_hydro_18"/>
    <property type="match status" value="1"/>
</dbReference>
<dbReference type="AlphaFoldDB" id="A0A927CT85"/>
<reference evidence="5" key="1">
    <citation type="submission" date="2020-09" db="EMBL/GenBank/DDBJ databases">
        <title>Bacillus faecalis sp. nov., a moderately halophilic bacterium isolated from cow faeces.</title>
        <authorList>
            <person name="Jiang L."/>
            <person name="Lee J."/>
        </authorList>
    </citation>
    <scope>NUCLEOTIDE SEQUENCE</scope>
    <source>
        <strain evidence="5">AGMB 02131</strain>
    </source>
</reference>
<dbReference type="GO" id="GO:0016798">
    <property type="term" value="F:hydrolase activity, acting on glycosyl bonds"/>
    <property type="evidence" value="ECO:0007669"/>
    <property type="project" value="UniProtKB-KW"/>
</dbReference>
<dbReference type="Pfam" id="PF01476">
    <property type="entry name" value="LysM"/>
    <property type="match status" value="2"/>
</dbReference>
<keyword evidence="6" id="KW-1185">Reference proteome</keyword>
<dbReference type="InterPro" id="IPR029070">
    <property type="entry name" value="Chitinase_insertion_sf"/>
</dbReference>
<dbReference type="Gene3D" id="3.20.20.80">
    <property type="entry name" value="Glycosidases"/>
    <property type="match status" value="1"/>
</dbReference>
<dbReference type="GO" id="GO:0012505">
    <property type="term" value="C:endomembrane system"/>
    <property type="evidence" value="ECO:0007669"/>
    <property type="project" value="TreeGrafter"/>
</dbReference>
<dbReference type="PROSITE" id="PS51782">
    <property type="entry name" value="LYSM"/>
    <property type="match status" value="2"/>
</dbReference>
<evidence type="ECO:0000259" key="4">
    <source>
        <dbReference type="PROSITE" id="PS51910"/>
    </source>
</evidence>
<accession>A0A927CT85</accession>
<dbReference type="SUPFAM" id="SSF54106">
    <property type="entry name" value="LysM domain"/>
    <property type="match status" value="2"/>
</dbReference>
<protein>
    <submittedName>
        <fullName evidence="5">Glycoside hydrolase family 18 protein</fullName>
    </submittedName>
</protein>
<dbReference type="InterPro" id="IPR018392">
    <property type="entry name" value="LysM"/>
</dbReference>
<evidence type="ECO:0000313" key="6">
    <source>
        <dbReference type="Proteomes" id="UP000602076"/>
    </source>
</evidence>
<feature type="domain" description="LysM" evidence="3">
    <location>
        <begin position="2"/>
        <end position="46"/>
    </location>
</feature>
<dbReference type="PANTHER" id="PTHR46066:SF2">
    <property type="entry name" value="CHITINASE DOMAIN-CONTAINING PROTEIN 1"/>
    <property type="match status" value="1"/>
</dbReference>
<dbReference type="GO" id="GO:0070492">
    <property type="term" value="F:oligosaccharide binding"/>
    <property type="evidence" value="ECO:0007669"/>
    <property type="project" value="TreeGrafter"/>
</dbReference>
<dbReference type="CDD" id="cd00118">
    <property type="entry name" value="LysM"/>
    <property type="match status" value="2"/>
</dbReference>
<dbReference type="PROSITE" id="PS51910">
    <property type="entry name" value="GH18_2"/>
    <property type="match status" value="1"/>
</dbReference>
<dbReference type="PANTHER" id="PTHR46066">
    <property type="entry name" value="CHITINASE DOMAIN-CONTAINING PROTEIN 1 FAMILY MEMBER"/>
    <property type="match status" value="1"/>
</dbReference>
<name>A0A927CT85_9BACI</name>
<evidence type="ECO:0000259" key="3">
    <source>
        <dbReference type="PROSITE" id="PS51782"/>
    </source>
</evidence>
<proteinExistence type="predicted"/>
<keyword evidence="2" id="KW-0326">Glycosidase</keyword>
<dbReference type="GO" id="GO:0005975">
    <property type="term" value="P:carbohydrate metabolic process"/>
    <property type="evidence" value="ECO:0007669"/>
    <property type="project" value="InterPro"/>
</dbReference>
<dbReference type="CDD" id="cd02874">
    <property type="entry name" value="GH18_CFLE_spore_hydrolase"/>
    <property type="match status" value="1"/>
</dbReference>
<comment type="caution">
    <text evidence="5">The sequence shown here is derived from an EMBL/GenBank/DDBJ whole genome shotgun (WGS) entry which is preliminary data.</text>
</comment>
<dbReference type="Gene3D" id="3.10.350.10">
    <property type="entry name" value="LysM domain"/>
    <property type="match status" value="2"/>
</dbReference>
<dbReference type="RefSeq" id="WP_190996662.1">
    <property type="nucleotide sequence ID" value="NZ_JACXSI010000003.1"/>
</dbReference>
<dbReference type="InterPro" id="IPR001223">
    <property type="entry name" value="Glyco_hydro18_cat"/>
</dbReference>
<gene>
    <name evidence="5" type="ORF">IEO70_01860</name>
</gene>
<dbReference type="Proteomes" id="UP000602076">
    <property type="component" value="Unassembled WGS sequence"/>
</dbReference>
<evidence type="ECO:0000256" key="2">
    <source>
        <dbReference type="ARBA" id="ARBA00023295"/>
    </source>
</evidence>
<dbReference type="SMART" id="SM00257">
    <property type="entry name" value="LysM"/>
    <property type="match status" value="2"/>
</dbReference>
<evidence type="ECO:0000313" key="5">
    <source>
        <dbReference type="EMBL" id="MBD3107113.1"/>
    </source>
</evidence>
<dbReference type="GO" id="GO:0008061">
    <property type="term" value="F:chitin binding"/>
    <property type="evidence" value="ECO:0007669"/>
    <property type="project" value="InterPro"/>
</dbReference>
<dbReference type="SUPFAM" id="SSF51445">
    <property type="entry name" value="(Trans)glycosidases"/>
    <property type="match status" value="1"/>
</dbReference>
<dbReference type="EMBL" id="JACXSI010000003">
    <property type="protein sequence ID" value="MBD3107113.1"/>
    <property type="molecule type" value="Genomic_DNA"/>
</dbReference>
<feature type="domain" description="LysM" evidence="3">
    <location>
        <begin position="51"/>
        <end position="95"/>
    </location>
</feature>
<dbReference type="Gene3D" id="3.10.50.10">
    <property type="match status" value="1"/>
</dbReference>
<dbReference type="InterPro" id="IPR036779">
    <property type="entry name" value="LysM_dom_sf"/>
</dbReference>
<sequence length="427" mass="46922">MQIHVVTPGQSVYGIAQAYNTSPDQIISANELRAPNQLVVGQALVIPITGSYYFVQPGDTLTTISQKVGIPVSELAGINKISVDAPLNVGTRLYIPPRTNTDATFVGYIVPRGSTVSTSLENSARQAVPYLSYLAPFSFEIQRDGALKEPPLGNLPTIGSQQSTTPMMVITNLENDAFSTELAQIVLNDMGVQSTLIDNIVVLARKYGFTNVHFDMERLRPEDSNAFVNFLSRVHDTLAGQGISTSVALAPKTSEQQVTPWTAGHNYEAVGAVVDFVVIMTYEWGYSGGPAQAVSPIGPVRDVLTYATSVIPPNKVIMGQNLYGYDWTLPFRPGSIARAISPQQAIDIARENNAVIQYDTRAQAPFFRYRDASGRAHEVWFEDARSIQAKFNLLKELNLRGMAFWKLGMSFPQVWQLIQENFNVNKV</sequence>